<dbReference type="AlphaFoldDB" id="A0A1F5TPM5"/>
<keyword evidence="9" id="KW-0234">DNA repair</keyword>
<evidence type="ECO:0000259" key="12">
    <source>
        <dbReference type="PROSITE" id="PS51462"/>
    </source>
</evidence>
<evidence type="ECO:0000256" key="2">
    <source>
        <dbReference type="ARBA" id="ARBA00005582"/>
    </source>
</evidence>
<evidence type="ECO:0000256" key="11">
    <source>
        <dbReference type="ARBA" id="ARBA00038905"/>
    </source>
</evidence>
<dbReference type="GO" id="GO:0044716">
    <property type="term" value="F:8-oxo-GDP phosphatase activity"/>
    <property type="evidence" value="ECO:0007669"/>
    <property type="project" value="TreeGrafter"/>
</dbReference>
<evidence type="ECO:0000256" key="9">
    <source>
        <dbReference type="ARBA" id="ARBA00023204"/>
    </source>
</evidence>
<dbReference type="GO" id="GO:0008413">
    <property type="term" value="F:8-oxo-7,8-dihydroguanosine triphosphate pyrophosphatase activity"/>
    <property type="evidence" value="ECO:0007669"/>
    <property type="project" value="TreeGrafter"/>
</dbReference>
<dbReference type="GO" id="GO:0044715">
    <property type="term" value="F:8-oxo-dGDP phosphatase activity"/>
    <property type="evidence" value="ECO:0007669"/>
    <property type="project" value="TreeGrafter"/>
</dbReference>
<dbReference type="GO" id="GO:0035539">
    <property type="term" value="F:8-oxo-7,8-dihydrodeoxyguanosine triphosphate pyrophosphatase activity"/>
    <property type="evidence" value="ECO:0007669"/>
    <property type="project" value="UniProtKB-EC"/>
</dbReference>
<dbReference type="GO" id="GO:0006281">
    <property type="term" value="P:DNA repair"/>
    <property type="evidence" value="ECO:0007669"/>
    <property type="project" value="UniProtKB-KW"/>
</dbReference>
<dbReference type="PROSITE" id="PS00893">
    <property type="entry name" value="NUDIX_BOX"/>
    <property type="match status" value="1"/>
</dbReference>
<sequence>MTHVVVGIIIKNTKPESYLLVSSIKDFGKYTGYYYPVGGHVDEGEGELGALKRETKEELNVNIIKAKKIVDTDSDIKNQKTSWYLCEIDSYNFNIDSRELKDVGFFTKEEMGKMNIWPATKKIFKKYIFNKN</sequence>
<evidence type="ECO:0000313" key="14">
    <source>
        <dbReference type="Proteomes" id="UP000177579"/>
    </source>
</evidence>
<dbReference type="PROSITE" id="PS51462">
    <property type="entry name" value="NUDIX"/>
    <property type="match status" value="1"/>
</dbReference>
<keyword evidence="7" id="KW-0378">Hydrolase</keyword>
<organism evidence="13 14">
    <name type="scientific">Candidatus Falkowbacteria bacterium RIFOXYD2_FULL_34_120</name>
    <dbReference type="NCBI Taxonomy" id="1798007"/>
    <lineage>
        <taxon>Bacteria</taxon>
        <taxon>Candidatus Falkowiibacteriota</taxon>
    </lineage>
</organism>
<keyword evidence="3" id="KW-0515">Mutator protein</keyword>
<dbReference type="Proteomes" id="UP000177579">
    <property type="component" value="Unassembled WGS sequence"/>
</dbReference>
<accession>A0A1F5TPM5</accession>
<evidence type="ECO:0000256" key="1">
    <source>
        <dbReference type="ARBA" id="ARBA00001946"/>
    </source>
</evidence>
<dbReference type="PANTHER" id="PTHR47707">
    <property type="entry name" value="8-OXO-DGTP DIPHOSPHATASE"/>
    <property type="match status" value="1"/>
</dbReference>
<keyword evidence="4" id="KW-0235">DNA replication</keyword>
<evidence type="ECO:0000256" key="6">
    <source>
        <dbReference type="ARBA" id="ARBA00022763"/>
    </source>
</evidence>
<dbReference type="Pfam" id="PF00293">
    <property type="entry name" value="NUDIX"/>
    <property type="match status" value="1"/>
</dbReference>
<proteinExistence type="inferred from homology"/>
<feature type="domain" description="Nudix hydrolase" evidence="12">
    <location>
        <begin position="1"/>
        <end position="132"/>
    </location>
</feature>
<protein>
    <recommendedName>
        <fullName evidence="11">8-oxo-dGTP diphosphatase</fullName>
        <ecNumber evidence="11">3.6.1.55</ecNumber>
    </recommendedName>
</protein>
<dbReference type="PANTHER" id="PTHR47707:SF1">
    <property type="entry name" value="NUDIX HYDROLASE FAMILY PROTEIN"/>
    <property type="match status" value="1"/>
</dbReference>
<comment type="caution">
    <text evidence="13">The sequence shown here is derived from an EMBL/GenBank/DDBJ whole genome shotgun (WGS) entry which is preliminary data.</text>
</comment>
<keyword evidence="8" id="KW-0460">Magnesium</keyword>
<evidence type="ECO:0000313" key="13">
    <source>
        <dbReference type="EMBL" id="OGF40913.1"/>
    </source>
</evidence>
<dbReference type="Gene3D" id="3.90.79.10">
    <property type="entry name" value="Nucleoside Triphosphate Pyrophosphohydrolase"/>
    <property type="match status" value="1"/>
</dbReference>
<dbReference type="InterPro" id="IPR000086">
    <property type="entry name" value="NUDIX_hydrolase_dom"/>
</dbReference>
<evidence type="ECO:0000256" key="10">
    <source>
        <dbReference type="ARBA" id="ARBA00035861"/>
    </source>
</evidence>
<keyword evidence="6" id="KW-0227">DNA damage</keyword>
<dbReference type="InterPro" id="IPR015797">
    <property type="entry name" value="NUDIX_hydrolase-like_dom_sf"/>
</dbReference>
<evidence type="ECO:0000256" key="3">
    <source>
        <dbReference type="ARBA" id="ARBA00022457"/>
    </source>
</evidence>
<dbReference type="GO" id="GO:0006260">
    <property type="term" value="P:DNA replication"/>
    <property type="evidence" value="ECO:0007669"/>
    <property type="project" value="UniProtKB-KW"/>
</dbReference>
<name>A0A1F5TPM5_9BACT</name>
<dbReference type="GO" id="GO:0046872">
    <property type="term" value="F:metal ion binding"/>
    <property type="evidence" value="ECO:0007669"/>
    <property type="project" value="UniProtKB-KW"/>
</dbReference>
<comment type="cofactor">
    <cofactor evidence="1">
        <name>Mg(2+)</name>
        <dbReference type="ChEBI" id="CHEBI:18420"/>
    </cofactor>
</comment>
<dbReference type="EMBL" id="MFGO01000018">
    <property type="protein sequence ID" value="OGF40913.1"/>
    <property type="molecule type" value="Genomic_DNA"/>
</dbReference>
<keyword evidence="5" id="KW-0479">Metal-binding</keyword>
<comment type="catalytic activity">
    <reaction evidence="10">
        <text>8-oxo-dGTP + H2O = 8-oxo-dGMP + diphosphate + H(+)</text>
        <dbReference type="Rhea" id="RHEA:31575"/>
        <dbReference type="ChEBI" id="CHEBI:15377"/>
        <dbReference type="ChEBI" id="CHEBI:15378"/>
        <dbReference type="ChEBI" id="CHEBI:33019"/>
        <dbReference type="ChEBI" id="CHEBI:63224"/>
        <dbReference type="ChEBI" id="CHEBI:77896"/>
        <dbReference type="EC" id="3.6.1.55"/>
    </reaction>
</comment>
<evidence type="ECO:0000256" key="7">
    <source>
        <dbReference type="ARBA" id="ARBA00022801"/>
    </source>
</evidence>
<gene>
    <name evidence="13" type="ORF">A2531_04070</name>
</gene>
<dbReference type="SUPFAM" id="SSF55811">
    <property type="entry name" value="Nudix"/>
    <property type="match status" value="1"/>
</dbReference>
<dbReference type="EC" id="3.6.1.55" evidence="11"/>
<evidence type="ECO:0000256" key="4">
    <source>
        <dbReference type="ARBA" id="ARBA00022705"/>
    </source>
</evidence>
<comment type="similarity">
    <text evidence="2">Belongs to the Nudix hydrolase family.</text>
</comment>
<evidence type="ECO:0000256" key="5">
    <source>
        <dbReference type="ARBA" id="ARBA00022723"/>
    </source>
</evidence>
<evidence type="ECO:0000256" key="8">
    <source>
        <dbReference type="ARBA" id="ARBA00022842"/>
    </source>
</evidence>
<dbReference type="InterPro" id="IPR047127">
    <property type="entry name" value="MutT-like"/>
</dbReference>
<dbReference type="InterPro" id="IPR020084">
    <property type="entry name" value="NUDIX_hydrolase_CS"/>
</dbReference>
<dbReference type="CDD" id="cd02883">
    <property type="entry name" value="NUDIX_Hydrolase"/>
    <property type="match status" value="1"/>
</dbReference>
<reference evidence="13 14" key="1">
    <citation type="journal article" date="2016" name="Nat. Commun.">
        <title>Thousands of microbial genomes shed light on interconnected biogeochemical processes in an aquifer system.</title>
        <authorList>
            <person name="Anantharaman K."/>
            <person name="Brown C.T."/>
            <person name="Hug L.A."/>
            <person name="Sharon I."/>
            <person name="Castelle C.J."/>
            <person name="Probst A.J."/>
            <person name="Thomas B.C."/>
            <person name="Singh A."/>
            <person name="Wilkins M.J."/>
            <person name="Karaoz U."/>
            <person name="Brodie E.L."/>
            <person name="Williams K.H."/>
            <person name="Hubbard S.S."/>
            <person name="Banfield J.F."/>
        </authorList>
    </citation>
    <scope>NUCLEOTIDE SEQUENCE [LARGE SCALE GENOMIC DNA]</scope>
</reference>